<name>A0A158RUT5_BACC3</name>
<feature type="transmembrane region" description="Helical" evidence="1">
    <location>
        <begin position="357"/>
        <end position="377"/>
    </location>
</feature>
<reference evidence="3 4" key="1">
    <citation type="submission" date="2009-02" db="EMBL/GenBank/DDBJ databases">
        <title>Genome sequence of Bacillus cereus 03BB102.</title>
        <authorList>
            <person name="Dodson R.J."/>
            <person name="Jackson P."/>
            <person name="Munk A.C."/>
            <person name="Brettin T."/>
            <person name="Bruce D."/>
            <person name="Detter C."/>
            <person name="Tapia R."/>
            <person name="Han C."/>
            <person name="Sutton G."/>
            <person name="Sims D."/>
        </authorList>
    </citation>
    <scope>NUCLEOTIDE SEQUENCE [LARGE SCALE GENOMIC DNA]</scope>
    <source>
        <strain evidence="3 4">03BB102</strain>
    </source>
</reference>
<feature type="transmembrane region" description="Helical" evidence="1">
    <location>
        <begin position="180"/>
        <end position="201"/>
    </location>
</feature>
<keyword evidence="1" id="KW-1133">Transmembrane helix</keyword>
<feature type="domain" description="YdbS-like PH" evidence="2">
    <location>
        <begin position="258"/>
        <end position="335"/>
    </location>
</feature>
<dbReference type="PANTHER" id="PTHR34473">
    <property type="entry name" value="UPF0699 TRANSMEMBRANE PROTEIN YDBS"/>
    <property type="match status" value="1"/>
</dbReference>
<proteinExistence type="predicted"/>
<protein>
    <submittedName>
        <fullName evidence="3">Putative membrane protein</fullName>
    </submittedName>
</protein>
<feature type="transmembrane region" description="Helical" evidence="1">
    <location>
        <begin position="38"/>
        <end position="60"/>
    </location>
</feature>
<dbReference type="PIRSF" id="PIRSF026631">
    <property type="entry name" value="UCP026631"/>
    <property type="match status" value="1"/>
</dbReference>
<evidence type="ECO:0000256" key="1">
    <source>
        <dbReference type="SAM" id="Phobius"/>
    </source>
</evidence>
<dbReference type="Pfam" id="PF03703">
    <property type="entry name" value="bPH_2"/>
    <property type="match status" value="3"/>
</dbReference>
<feature type="transmembrane region" description="Helical" evidence="1">
    <location>
        <begin position="383"/>
        <end position="403"/>
    </location>
</feature>
<dbReference type="EMBL" id="CP001407">
    <property type="protein sequence ID" value="ACO31221.1"/>
    <property type="molecule type" value="Genomic_DNA"/>
</dbReference>
<dbReference type="AlphaFoldDB" id="A0A158RUT5"/>
<dbReference type="InterPro" id="IPR014529">
    <property type="entry name" value="UCP026631"/>
</dbReference>
<dbReference type="KEGG" id="bcx:BCA_1104"/>
<dbReference type="InterPro" id="IPR005182">
    <property type="entry name" value="YdbS-like_PH"/>
</dbReference>
<feature type="domain" description="YdbS-like PH" evidence="2">
    <location>
        <begin position="404"/>
        <end position="479"/>
    </location>
</feature>
<feature type="domain" description="YdbS-like PH" evidence="2">
    <location>
        <begin position="58"/>
        <end position="136"/>
    </location>
</feature>
<feature type="transmembrane region" description="Helical" evidence="1">
    <location>
        <begin position="225"/>
        <end position="249"/>
    </location>
</feature>
<keyword evidence="1" id="KW-0472">Membrane</keyword>
<feature type="transmembrane region" description="Helical" evidence="1">
    <location>
        <begin position="12"/>
        <end position="32"/>
    </location>
</feature>
<evidence type="ECO:0000313" key="4">
    <source>
        <dbReference type="Proteomes" id="UP000002210"/>
    </source>
</evidence>
<evidence type="ECO:0000259" key="2">
    <source>
        <dbReference type="Pfam" id="PF03703"/>
    </source>
</evidence>
<dbReference type="PANTHER" id="PTHR34473:SF2">
    <property type="entry name" value="UPF0699 TRANSMEMBRANE PROTEIN YDBT"/>
    <property type="match status" value="1"/>
</dbReference>
<evidence type="ECO:0000313" key="3">
    <source>
        <dbReference type="EMBL" id="ACO31221.1"/>
    </source>
</evidence>
<keyword evidence="1" id="KW-0812">Transmembrane</keyword>
<accession>A0A158RUT5</accession>
<organism evidence="3 4">
    <name type="scientific">Bacillus cereus (strain 03BB102)</name>
    <dbReference type="NCBI Taxonomy" id="572264"/>
    <lineage>
        <taxon>Bacteria</taxon>
        <taxon>Bacillati</taxon>
        <taxon>Bacillota</taxon>
        <taxon>Bacilli</taxon>
        <taxon>Bacillales</taxon>
        <taxon>Bacillaceae</taxon>
        <taxon>Bacillus</taxon>
        <taxon>Bacillus cereus group</taxon>
    </lineage>
</organism>
<gene>
    <name evidence="3" type="ordered locus">BCA_1104</name>
</gene>
<sequence>MMRMYKRQHPITMLLELKITDFIPFIIFLLSLKGKFPFWYLVPIGFAVITIVSAIVGWYYKVYWIENNVLHVKQGLFVKKESYLNKERVQTINTSSNVLYQMLGLKKIQIETAGGGDDAEVSLAGITVEEATELIALLNEPTPEVKAEGTLDEKAEHAIEKEIVTEEKQTTEYKLTWKEILLASVTSGQFGLLFSLIFFVYHQVEEYIPKWIENSVKSYVMQHDIYGWIFMVAILLVLSWIISTIGYALKHGDFTVNRRNDEVRISQGLLEKKELVLKLHRIQGITIKESILRQPFGYCAVQVEVIQSKGTDDEKEKVTLHPIIRKDRVQQLLAHLQLPYELHTNMISLPKAALRRYLIDSFIFFVIIAIPLIGISIYFEKHFIMWALIPLAILIFILGYATFKTNGYSVNGEQITLVYRSIGKYTGLVRRRHVQSMEKTQSYFQRRADLCTYKFSSASSNYKLEHTRVEDAERMQDWYKKRIIEN</sequence>
<dbReference type="Proteomes" id="UP000002210">
    <property type="component" value="Chromosome"/>
</dbReference>